<dbReference type="InterPro" id="IPR008427">
    <property type="entry name" value="Extracellular_membr_CFEM_dom"/>
</dbReference>
<dbReference type="GO" id="GO:0005576">
    <property type="term" value="C:extracellular region"/>
    <property type="evidence" value="ECO:0007669"/>
    <property type="project" value="UniProtKB-SubCell"/>
</dbReference>
<dbReference type="Pfam" id="PF05730">
    <property type="entry name" value="CFEM"/>
    <property type="match status" value="1"/>
</dbReference>
<keyword evidence="4" id="KW-1015">Disulfide bond</keyword>
<keyword evidence="2" id="KW-0964">Secreted</keyword>
<feature type="domain" description="CFEM" evidence="7">
    <location>
        <begin position="95"/>
        <end position="154"/>
    </location>
</feature>
<reference evidence="8 9" key="1">
    <citation type="journal article" date="2018" name="Mol. Biol. Evol.">
        <title>Broad Genomic Sampling Reveals a Smut Pathogenic Ancestry of the Fungal Clade Ustilaginomycotina.</title>
        <authorList>
            <person name="Kijpornyongpan T."/>
            <person name="Mondo S.J."/>
            <person name="Barry K."/>
            <person name="Sandor L."/>
            <person name="Lee J."/>
            <person name="Lipzen A."/>
            <person name="Pangilinan J."/>
            <person name="LaButti K."/>
            <person name="Hainaut M."/>
            <person name="Henrissat B."/>
            <person name="Grigoriev I.V."/>
            <person name="Spatafora J.W."/>
            <person name="Aime M.C."/>
        </authorList>
    </citation>
    <scope>NUCLEOTIDE SEQUENCE [LARGE SCALE GENOMIC DNA]</scope>
    <source>
        <strain evidence="8 9">MCA 3645</strain>
    </source>
</reference>
<comment type="subcellular location">
    <subcellularLocation>
        <location evidence="1">Secreted</location>
    </subcellularLocation>
</comment>
<dbReference type="STRING" id="1882483.A0A317XSQ8"/>
<keyword evidence="6" id="KW-0472">Membrane</keyword>
<protein>
    <recommendedName>
        <fullName evidence="7">CFEM domain-containing protein</fullName>
    </recommendedName>
</protein>
<evidence type="ECO:0000256" key="6">
    <source>
        <dbReference type="SAM" id="Phobius"/>
    </source>
</evidence>
<evidence type="ECO:0000256" key="2">
    <source>
        <dbReference type="ARBA" id="ARBA00022525"/>
    </source>
</evidence>
<sequence length="276" mass="26283">MVAAQANGGGGGGGNGSTAAVGGDGGSGGGGGDDDGDISNPAGGADAKAIIQNSKSMVHTSADSADGGDNSSDALSGSDKAAGGGGNGTHQGQHGACVLGCATQSTQGVGCGNDLSKPDCFCKSQDFINQAFSCVNATCPEQYHGAAGVVTSICGAASAAPPQIPGYRGSDNLENMPKVVPDDQKPNNGTSTNNSTGTAANGTTPTPASTLTLTSTMAAATSTSTQFKFPTDSSNNGTPGTSSSAAPAAPISLPVHAVCAVLVATVLGAAGIFTLV</sequence>
<keyword evidence="3" id="KW-0732">Signal</keyword>
<organism evidence="8 9">
    <name type="scientific">Testicularia cyperi</name>
    <dbReference type="NCBI Taxonomy" id="1882483"/>
    <lineage>
        <taxon>Eukaryota</taxon>
        <taxon>Fungi</taxon>
        <taxon>Dikarya</taxon>
        <taxon>Basidiomycota</taxon>
        <taxon>Ustilaginomycotina</taxon>
        <taxon>Ustilaginomycetes</taxon>
        <taxon>Ustilaginales</taxon>
        <taxon>Anthracoideaceae</taxon>
        <taxon>Testicularia</taxon>
    </lineage>
</organism>
<evidence type="ECO:0000313" key="8">
    <source>
        <dbReference type="EMBL" id="PWZ01142.1"/>
    </source>
</evidence>
<feature type="compositionally biased region" description="Low complexity" evidence="5">
    <location>
        <begin position="233"/>
        <end position="247"/>
    </location>
</feature>
<dbReference type="OrthoDB" id="2556568at2759"/>
<evidence type="ECO:0000256" key="3">
    <source>
        <dbReference type="ARBA" id="ARBA00022729"/>
    </source>
</evidence>
<feature type="compositionally biased region" description="Low complexity" evidence="5">
    <location>
        <begin position="186"/>
        <end position="210"/>
    </location>
</feature>
<feature type="compositionally biased region" description="Low complexity" evidence="5">
    <location>
        <begin position="61"/>
        <end position="81"/>
    </location>
</feature>
<dbReference type="EMBL" id="KZ819191">
    <property type="protein sequence ID" value="PWZ01142.1"/>
    <property type="molecule type" value="Genomic_DNA"/>
</dbReference>
<dbReference type="AlphaFoldDB" id="A0A317XSQ8"/>
<accession>A0A317XSQ8</accession>
<feature type="region of interest" description="Disordered" evidence="5">
    <location>
        <begin position="165"/>
        <end position="210"/>
    </location>
</feature>
<feature type="region of interest" description="Disordered" evidence="5">
    <location>
        <begin position="224"/>
        <end position="247"/>
    </location>
</feature>
<keyword evidence="6" id="KW-1133">Transmembrane helix</keyword>
<feature type="transmembrane region" description="Helical" evidence="6">
    <location>
        <begin position="253"/>
        <end position="275"/>
    </location>
</feature>
<evidence type="ECO:0000313" key="9">
    <source>
        <dbReference type="Proteomes" id="UP000246740"/>
    </source>
</evidence>
<keyword evidence="6" id="KW-0812">Transmembrane</keyword>
<dbReference type="InParanoid" id="A0A317XSQ8"/>
<feature type="region of interest" description="Disordered" evidence="5">
    <location>
        <begin position="1"/>
        <end position="89"/>
    </location>
</feature>
<evidence type="ECO:0000256" key="5">
    <source>
        <dbReference type="SAM" id="MobiDB-lite"/>
    </source>
</evidence>
<name>A0A317XSQ8_9BASI</name>
<proteinExistence type="predicted"/>
<dbReference type="Proteomes" id="UP000246740">
    <property type="component" value="Unassembled WGS sequence"/>
</dbReference>
<gene>
    <name evidence="8" type="ORF">BCV70DRAFT_216444</name>
</gene>
<evidence type="ECO:0000256" key="4">
    <source>
        <dbReference type="ARBA" id="ARBA00023157"/>
    </source>
</evidence>
<evidence type="ECO:0000256" key="1">
    <source>
        <dbReference type="ARBA" id="ARBA00004613"/>
    </source>
</evidence>
<feature type="compositionally biased region" description="Gly residues" evidence="5">
    <location>
        <begin position="7"/>
        <end position="31"/>
    </location>
</feature>
<keyword evidence="9" id="KW-1185">Reference proteome</keyword>
<evidence type="ECO:0000259" key="7">
    <source>
        <dbReference type="Pfam" id="PF05730"/>
    </source>
</evidence>